<dbReference type="RefSeq" id="WP_380037133.1">
    <property type="nucleotide sequence ID" value="NZ_JBHSEH010000005.1"/>
</dbReference>
<evidence type="ECO:0000256" key="3">
    <source>
        <dbReference type="ARBA" id="ARBA00018111"/>
    </source>
</evidence>
<dbReference type="InterPro" id="IPR036388">
    <property type="entry name" value="WH-like_DNA-bd_sf"/>
</dbReference>
<comment type="function">
    <text evidence="5">Modulates RecA activity.</text>
</comment>
<evidence type="ECO:0000313" key="7">
    <source>
        <dbReference type="EMBL" id="MFC4425591.1"/>
    </source>
</evidence>
<comment type="caution">
    <text evidence="7">The sequence shown here is derived from an EMBL/GenBank/DDBJ whole genome shotgun (WGS) entry which is preliminary data.</text>
</comment>
<evidence type="ECO:0000256" key="2">
    <source>
        <dbReference type="ARBA" id="ARBA00009695"/>
    </source>
</evidence>
<evidence type="ECO:0000256" key="5">
    <source>
        <dbReference type="HAMAP-Rule" id="MF_01114"/>
    </source>
</evidence>
<evidence type="ECO:0000256" key="4">
    <source>
        <dbReference type="ARBA" id="ARBA00022490"/>
    </source>
</evidence>
<sequence>MHRPRRRPPRKEDGEDAPAPPRPRTPPTPEEARETLFAYAFRALGARALTETELRAKLQRRSDDEALVAEVLDRVRELGYQDDAQVARAENARRGVGTHRVRQTLKRRGVEETLITDTLADRDPDQEAEDVKEILARRWPSFARKRDPAASAYAFLARRGYSGALIWPAIREQQAQVGLEPTEWPVDEE</sequence>
<feature type="region of interest" description="Disordered" evidence="6">
    <location>
        <begin position="1"/>
        <end position="32"/>
    </location>
</feature>
<dbReference type="PANTHER" id="PTHR33602:SF1">
    <property type="entry name" value="REGULATORY PROTEIN RECX FAMILY PROTEIN"/>
    <property type="match status" value="1"/>
</dbReference>
<reference evidence="8" key="1">
    <citation type="journal article" date="2019" name="Int. J. Syst. Evol. Microbiol.">
        <title>The Global Catalogue of Microorganisms (GCM) 10K type strain sequencing project: providing services to taxonomists for standard genome sequencing and annotation.</title>
        <authorList>
            <consortium name="The Broad Institute Genomics Platform"/>
            <consortium name="The Broad Institute Genome Sequencing Center for Infectious Disease"/>
            <person name="Wu L."/>
            <person name="Ma J."/>
        </authorList>
    </citation>
    <scope>NUCLEOTIDE SEQUENCE [LARGE SCALE GENOMIC DNA]</scope>
    <source>
        <strain evidence="8">CCUG 56029</strain>
    </source>
</reference>
<dbReference type="PANTHER" id="PTHR33602">
    <property type="entry name" value="REGULATORY PROTEIN RECX FAMILY PROTEIN"/>
    <property type="match status" value="1"/>
</dbReference>
<dbReference type="HAMAP" id="MF_01114">
    <property type="entry name" value="RecX"/>
    <property type="match status" value="1"/>
</dbReference>
<dbReference type="EMBL" id="JBHSEH010000005">
    <property type="protein sequence ID" value="MFC4425591.1"/>
    <property type="molecule type" value="Genomic_DNA"/>
</dbReference>
<feature type="compositionally biased region" description="Pro residues" evidence="6">
    <location>
        <begin position="18"/>
        <end position="29"/>
    </location>
</feature>
<accession>A0ABV8XLB1</accession>
<evidence type="ECO:0000256" key="1">
    <source>
        <dbReference type="ARBA" id="ARBA00004496"/>
    </source>
</evidence>
<organism evidence="7 8">
    <name type="scientific">Deinococcus navajonensis</name>
    <dbReference type="NCBI Taxonomy" id="309884"/>
    <lineage>
        <taxon>Bacteria</taxon>
        <taxon>Thermotogati</taxon>
        <taxon>Deinococcota</taxon>
        <taxon>Deinococci</taxon>
        <taxon>Deinococcales</taxon>
        <taxon>Deinococcaceae</taxon>
        <taxon>Deinococcus</taxon>
    </lineage>
</organism>
<dbReference type="InterPro" id="IPR003783">
    <property type="entry name" value="Regulatory_RecX"/>
</dbReference>
<dbReference type="Gene3D" id="1.10.10.10">
    <property type="entry name" value="Winged helix-like DNA-binding domain superfamily/Winged helix DNA-binding domain"/>
    <property type="match status" value="2"/>
</dbReference>
<comment type="subcellular location">
    <subcellularLocation>
        <location evidence="1 5">Cytoplasm</location>
    </subcellularLocation>
</comment>
<proteinExistence type="inferred from homology"/>
<evidence type="ECO:0000256" key="6">
    <source>
        <dbReference type="SAM" id="MobiDB-lite"/>
    </source>
</evidence>
<dbReference type="Proteomes" id="UP001595998">
    <property type="component" value="Unassembled WGS sequence"/>
</dbReference>
<name>A0ABV8XLB1_9DEIO</name>
<gene>
    <name evidence="5 7" type="primary">recX</name>
    <name evidence="7" type="ORF">ACFOZ9_05155</name>
</gene>
<comment type="similarity">
    <text evidence="2 5">Belongs to the RecX family.</text>
</comment>
<keyword evidence="8" id="KW-1185">Reference proteome</keyword>
<evidence type="ECO:0000313" key="8">
    <source>
        <dbReference type="Proteomes" id="UP001595998"/>
    </source>
</evidence>
<keyword evidence="4 5" id="KW-0963">Cytoplasm</keyword>
<protein>
    <recommendedName>
        <fullName evidence="3 5">Regulatory protein RecX</fullName>
    </recommendedName>
</protein>